<dbReference type="SUPFAM" id="SSF51621">
    <property type="entry name" value="Phosphoenolpyruvate/pyruvate domain"/>
    <property type="match status" value="1"/>
</dbReference>
<keyword evidence="4 9" id="KW-0456">Lyase</keyword>
<dbReference type="Pfam" id="PF09981">
    <property type="entry name" value="DUF2218"/>
    <property type="match status" value="1"/>
</dbReference>
<sequence length="352" mass="37617">MPAPHNPFKAALKAGDPQMGCWLGLADPYVAEISAGAGFDWLLIDAEHAPNDLRSIIAQLQVIAGFGSHAVIRPTVGETWMIKQLLDAGAQTLLVPMVESAEQARELVKAVTYPPHGIRGVGSALARASNFSAIPDYLKTAREEICLLVQVENRKGMEALDEILQIEGIDGVFIGPSDLAADMGHIGNAAAPEVEAAVLDGMRKIVAAGKAGGILTLSPKMQRECLDIGATFVATDIDVTLFASAIRDSAKAALSLLPDQSAHGTAETSNASRYLQQLCKHWSHKAAVEFDPNAGTIRFDGGNQVQMSATATQLAVTATTGPRGDLERWKGVVSRHLERFAFREEFSLVWQD</sequence>
<proteinExistence type="inferred from homology"/>
<dbReference type="Pfam" id="PF03328">
    <property type="entry name" value="HpcH_HpaI"/>
    <property type="match status" value="1"/>
</dbReference>
<organism evidence="9 10">
    <name type="scientific">Flavimaricola marinus</name>
    <dbReference type="NCBI Taxonomy" id="1819565"/>
    <lineage>
        <taxon>Bacteria</taxon>
        <taxon>Pseudomonadati</taxon>
        <taxon>Pseudomonadota</taxon>
        <taxon>Alphaproteobacteria</taxon>
        <taxon>Rhodobacterales</taxon>
        <taxon>Paracoccaceae</taxon>
        <taxon>Flavimaricola</taxon>
    </lineage>
</organism>
<keyword evidence="10" id="KW-1185">Reference proteome</keyword>
<dbReference type="InterPro" id="IPR005000">
    <property type="entry name" value="Aldolase/citrate-lyase_domain"/>
</dbReference>
<evidence type="ECO:0000313" key="10">
    <source>
        <dbReference type="Proteomes" id="UP000201613"/>
    </source>
</evidence>
<keyword evidence="3" id="KW-0479">Metal-binding</keyword>
<dbReference type="InterPro" id="IPR014543">
    <property type="entry name" value="UCP028291"/>
</dbReference>
<dbReference type="AlphaFoldDB" id="A0A238LI28"/>
<dbReference type="GO" id="GO:0046872">
    <property type="term" value="F:metal ion binding"/>
    <property type="evidence" value="ECO:0007669"/>
    <property type="project" value="UniProtKB-KW"/>
</dbReference>
<comment type="similarity">
    <text evidence="2">Belongs to the HpcH/HpaI aldolase family.</text>
</comment>
<evidence type="ECO:0000256" key="2">
    <source>
        <dbReference type="ARBA" id="ARBA00005568"/>
    </source>
</evidence>
<dbReference type="Proteomes" id="UP000201613">
    <property type="component" value="Unassembled WGS sequence"/>
</dbReference>
<dbReference type="InterPro" id="IPR015813">
    <property type="entry name" value="Pyrv/PenolPyrv_kinase-like_dom"/>
</dbReference>
<comment type="cofactor">
    <cofactor evidence="1">
        <name>a divalent metal cation</name>
        <dbReference type="ChEBI" id="CHEBI:60240"/>
    </cofactor>
</comment>
<protein>
    <recommendedName>
        <fullName evidence="7">Hydroxypyruvate/pyruvate aldolase</fullName>
    </recommendedName>
</protein>
<dbReference type="InterPro" id="IPR050251">
    <property type="entry name" value="HpcH-HpaI_aldolase"/>
</dbReference>
<reference evidence="9 10" key="1">
    <citation type="submission" date="2017-05" db="EMBL/GenBank/DDBJ databases">
        <authorList>
            <person name="Song R."/>
            <person name="Chenine A.L."/>
            <person name="Ruprecht R.M."/>
        </authorList>
    </citation>
    <scope>NUCLEOTIDE SEQUENCE [LARGE SCALE GENOMIC DNA]</scope>
    <source>
        <strain evidence="9 10">CECT 8899</strain>
    </source>
</reference>
<evidence type="ECO:0000259" key="8">
    <source>
        <dbReference type="Pfam" id="PF03328"/>
    </source>
</evidence>
<gene>
    <name evidence="9" type="primary">hpcH_2</name>
    <name evidence="9" type="ORF">LOM8899_03504</name>
</gene>
<dbReference type="FunFam" id="3.20.20.60:FF:000004">
    <property type="entry name" value="5-keto-4-deoxy-D-glucarate aldolase"/>
    <property type="match status" value="1"/>
</dbReference>
<evidence type="ECO:0000256" key="3">
    <source>
        <dbReference type="ARBA" id="ARBA00022723"/>
    </source>
</evidence>
<evidence type="ECO:0000313" key="9">
    <source>
        <dbReference type="EMBL" id="SMY09339.1"/>
    </source>
</evidence>
<name>A0A238LI28_9RHOB</name>
<dbReference type="PANTHER" id="PTHR30502:SF0">
    <property type="entry name" value="PHOSPHOENOLPYRUVATE CARBOXYLASE FAMILY PROTEIN"/>
    <property type="match status" value="1"/>
</dbReference>
<comment type="catalytic activity">
    <reaction evidence="6">
        <text>D-glyceraldehyde + pyruvate = 2-dehydro-3-deoxy-L-galactonate</text>
        <dbReference type="Rhea" id="RHEA:80055"/>
        <dbReference type="ChEBI" id="CHEBI:15361"/>
        <dbReference type="ChEBI" id="CHEBI:17378"/>
        <dbReference type="ChEBI" id="CHEBI:75545"/>
    </reaction>
</comment>
<feature type="domain" description="HpcH/HpaI aldolase/citrate lyase" evidence="8">
    <location>
        <begin position="18"/>
        <end position="244"/>
    </location>
</feature>
<evidence type="ECO:0000256" key="1">
    <source>
        <dbReference type="ARBA" id="ARBA00001968"/>
    </source>
</evidence>
<evidence type="ECO:0000256" key="7">
    <source>
        <dbReference type="ARBA" id="ARBA00068169"/>
    </source>
</evidence>
<keyword evidence="5" id="KW-0670">Pyruvate</keyword>
<dbReference type="PANTHER" id="PTHR30502">
    <property type="entry name" value="2-KETO-3-DEOXY-L-RHAMNONATE ALDOLASE"/>
    <property type="match status" value="1"/>
</dbReference>
<dbReference type="GO" id="GO:0016832">
    <property type="term" value="F:aldehyde-lyase activity"/>
    <property type="evidence" value="ECO:0007669"/>
    <property type="project" value="TreeGrafter"/>
</dbReference>
<dbReference type="Gene3D" id="3.30.310.50">
    <property type="entry name" value="Alpha-D-phosphohexomutase, C-terminal domain"/>
    <property type="match status" value="1"/>
</dbReference>
<dbReference type="EMBL" id="FXZK01000009">
    <property type="protein sequence ID" value="SMY09339.1"/>
    <property type="molecule type" value="Genomic_DNA"/>
</dbReference>
<evidence type="ECO:0000256" key="4">
    <source>
        <dbReference type="ARBA" id="ARBA00023239"/>
    </source>
</evidence>
<evidence type="ECO:0000256" key="6">
    <source>
        <dbReference type="ARBA" id="ARBA00045074"/>
    </source>
</evidence>
<dbReference type="InterPro" id="IPR040442">
    <property type="entry name" value="Pyrv_kinase-like_dom_sf"/>
</dbReference>
<evidence type="ECO:0000256" key="5">
    <source>
        <dbReference type="ARBA" id="ARBA00023317"/>
    </source>
</evidence>
<dbReference type="Gene3D" id="3.20.20.60">
    <property type="entry name" value="Phosphoenolpyruvate-binding domains"/>
    <property type="match status" value="1"/>
</dbReference>
<dbReference type="RefSeq" id="WP_093993530.1">
    <property type="nucleotide sequence ID" value="NZ_FXZK01000009.1"/>
</dbReference>
<dbReference type="OrthoDB" id="9802624at2"/>
<accession>A0A238LI28</accession>
<dbReference type="GO" id="GO:0005737">
    <property type="term" value="C:cytoplasm"/>
    <property type="evidence" value="ECO:0007669"/>
    <property type="project" value="UniProtKB-ARBA"/>
</dbReference>